<evidence type="ECO:0000256" key="1">
    <source>
        <dbReference type="ARBA" id="ARBA00008007"/>
    </source>
</evidence>
<accession>A0A2S1LXW2</accession>
<proteinExistence type="inferred from homology"/>
<dbReference type="Proteomes" id="UP000244655">
    <property type="component" value="Chromosome"/>
</dbReference>
<dbReference type="AlphaFoldDB" id="A0A2S1LXW2"/>
<keyword evidence="2" id="KW-0328">Glycosyltransferase</keyword>
<dbReference type="GO" id="GO:0016757">
    <property type="term" value="F:glycosyltransferase activity"/>
    <property type="evidence" value="ECO:0007669"/>
    <property type="project" value="UniProtKB-KW"/>
</dbReference>
<keyword evidence="2" id="KW-0808">Transferase</keyword>
<keyword evidence="3" id="KW-1185">Reference proteome</keyword>
<gene>
    <name evidence="2" type="ORF">CR532_04205</name>
</gene>
<dbReference type="InterPro" id="IPR051910">
    <property type="entry name" value="ComF/GntX_DNA_util-trans"/>
</dbReference>
<dbReference type="OrthoDB" id="350434at2"/>
<dbReference type="CDD" id="cd06223">
    <property type="entry name" value="PRTases_typeI"/>
    <property type="match status" value="1"/>
</dbReference>
<reference evidence="2 3" key="1">
    <citation type="submission" date="2018-01" db="EMBL/GenBank/DDBJ databases">
        <title>Genome sequence of Borrelia tachyglossi.</title>
        <authorList>
            <person name="Gofton A.W."/>
        </authorList>
    </citation>
    <scope>NUCLEOTIDE SEQUENCE [LARGE SCALE GENOMIC DNA]</scope>
    <source>
        <strain evidence="2 3">Bc-F10-1268</strain>
    </source>
</reference>
<organism evidence="2 3">
    <name type="scientific">Candidatus Borreliella tachyglossi</name>
    <dbReference type="NCBI Taxonomy" id="1964448"/>
    <lineage>
        <taxon>Bacteria</taxon>
        <taxon>Pseudomonadati</taxon>
        <taxon>Spirochaetota</taxon>
        <taxon>Spirochaetia</taxon>
        <taxon>Spirochaetales</taxon>
        <taxon>Borreliaceae</taxon>
        <taxon>Borreliella</taxon>
    </lineage>
</organism>
<dbReference type="InterPro" id="IPR000836">
    <property type="entry name" value="PRTase_dom"/>
</dbReference>
<dbReference type="EMBL" id="CP025785">
    <property type="protein sequence ID" value="AWG43147.1"/>
    <property type="molecule type" value="Genomic_DNA"/>
</dbReference>
<dbReference type="PANTHER" id="PTHR47505:SF1">
    <property type="entry name" value="DNA UTILIZATION PROTEIN YHGH"/>
    <property type="match status" value="1"/>
</dbReference>
<dbReference type="PANTHER" id="PTHR47505">
    <property type="entry name" value="DNA UTILIZATION PROTEIN YHGH"/>
    <property type="match status" value="1"/>
</dbReference>
<dbReference type="RefSeq" id="WP_108729546.1">
    <property type="nucleotide sequence ID" value="NZ_CP025785.1"/>
</dbReference>
<protein>
    <submittedName>
        <fullName evidence="2">Amidophosphoribosyltransferase</fullName>
    </submittedName>
</protein>
<sequence length="201" mass="23552">MWNWVVLKSVFLPFCSCCSKKYVYSYALCKSCFESFNFDIRSKDDILYFFEYRDEYKKLVLSYKEDGQKSLGQFFAAEILKFLKNIDFDLAVSVPCSFKRRAFYGFDHMEYIGNLLGRNGINYANIFKRGLGRSQKLLSGGLRLRNLENQIKLKLRYKNIELKRIVLIDDIVTTGSSMTFCQDILIRHGAWNVIKLSILKV</sequence>
<name>A0A2S1LXW2_9SPIR</name>
<comment type="similarity">
    <text evidence="1">Belongs to the ComF/GntX family.</text>
</comment>
<evidence type="ECO:0000313" key="3">
    <source>
        <dbReference type="Proteomes" id="UP000244655"/>
    </source>
</evidence>
<dbReference type="InterPro" id="IPR029057">
    <property type="entry name" value="PRTase-like"/>
</dbReference>
<dbReference type="SUPFAM" id="SSF53271">
    <property type="entry name" value="PRTase-like"/>
    <property type="match status" value="1"/>
</dbReference>
<evidence type="ECO:0000313" key="2">
    <source>
        <dbReference type="EMBL" id="AWG43147.1"/>
    </source>
</evidence>
<dbReference type="Gene3D" id="3.40.50.2020">
    <property type="match status" value="1"/>
</dbReference>